<feature type="non-terminal residue" evidence="1">
    <location>
        <position position="1"/>
    </location>
</feature>
<accession>A0A8J2P5N4</accession>
<dbReference type="EMBL" id="CAJVCH010120337">
    <property type="protein sequence ID" value="CAG7725315.1"/>
    <property type="molecule type" value="Genomic_DNA"/>
</dbReference>
<dbReference type="Proteomes" id="UP000708208">
    <property type="component" value="Unassembled WGS sequence"/>
</dbReference>
<proteinExistence type="predicted"/>
<keyword evidence="2" id="KW-1185">Reference proteome</keyword>
<evidence type="ECO:0000313" key="1">
    <source>
        <dbReference type="EMBL" id="CAG7725315.1"/>
    </source>
</evidence>
<dbReference type="AlphaFoldDB" id="A0A8J2P5N4"/>
<evidence type="ECO:0000313" key="2">
    <source>
        <dbReference type="Proteomes" id="UP000708208"/>
    </source>
</evidence>
<reference evidence="1" key="1">
    <citation type="submission" date="2021-06" db="EMBL/GenBank/DDBJ databases">
        <authorList>
            <person name="Hodson N. C."/>
            <person name="Mongue J. A."/>
            <person name="Jaron S. K."/>
        </authorList>
    </citation>
    <scope>NUCLEOTIDE SEQUENCE</scope>
</reference>
<gene>
    <name evidence="1" type="ORF">AFUS01_LOCUS14279</name>
</gene>
<protein>
    <submittedName>
        <fullName evidence="1">Uncharacterized protein</fullName>
    </submittedName>
</protein>
<sequence length="118" mass="13450">STEFWYSPKVLPYRGFIPISKLPEERRVIHDTNMYLNRANRDWELALTTSSESASNNNAVNEPAVQRSAVINNQVSMEPTLIITARHLPKVVKHIRGKCGFSRHLSRISFLVGYNLLA</sequence>
<name>A0A8J2P5N4_9HEXA</name>
<organism evidence="1 2">
    <name type="scientific">Allacma fusca</name>
    <dbReference type="NCBI Taxonomy" id="39272"/>
    <lineage>
        <taxon>Eukaryota</taxon>
        <taxon>Metazoa</taxon>
        <taxon>Ecdysozoa</taxon>
        <taxon>Arthropoda</taxon>
        <taxon>Hexapoda</taxon>
        <taxon>Collembola</taxon>
        <taxon>Symphypleona</taxon>
        <taxon>Sminthuridae</taxon>
        <taxon>Allacma</taxon>
    </lineage>
</organism>
<comment type="caution">
    <text evidence="1">The sequence shown here is derived from an EMBL/GenBank/DDBJ whole genome shotgun (WGS) entry which is preliminary data.</text>
</comment>